<evidence type="ECO:0000313" key="3">
    <source>
        <dbReference type="Proteomes" id="UP000188879"/>
    </source>
</evidence>
<gene>
    <name evidence="2" type="ORF">BKE38_23850</name>
</gene>
<dbReference type="InterPro" id="IPR036653">
    <property type="entry name" value="CinA-like_C"/>
</dbReference>
<evidence type="ECO:0000313" key="2">
    <source>
        <dbReference type="EMBL" id="ONG47320.1"/>
    </source>
</evidence>
<protein>
    <submittedName>
        <fullName evidence="2">Damage-inducible protein CinA</fullName>
    </submittedName>
</protein>
<evidence type="ECO:0000259" key="1">
    <source>
        <dbReference type="Pfam" id="PF02464"/>
    </source>
</evidence>
<feature type="domain" description="CinA C-terminal" evidence="1">
    <location>
        <begin position="10"/>
        <end position="160"/>
    </location>
</feature>
<accession>A0A1V2GWL1</accession>
<organism evidence="2 3">
    <name type="scientific">Teichococcus deserti</name>
    <dbReference type="NCBI Taxonomy" id="1817963"/>
    <lineage>
        <taxon>Bacteria</taxon>
        <taxon>Pseudomonadati</taxon>
        <taxon>Pseudomonadota</taxon>
        <taxon>Alphaproteobacteria</taxon>
        <taxon>Acetobacterales</taxon>
        <taxon>Roseomonadaceae</taxon>
        <taxon>Roseomonas</taxon>
    </lineage>
</organism>
<keyword evidence="3" id="KW-1185">Reference proteome</keyword>
<dbReference type="Proteomes" id="UP000188879">
    <property type="component" value="Unassembled WGS sequence"/>
</dbReference>
<dbReference type="InterPro" id="IPR008136">
    <property type="entry name" value="CinA_C"/>
</dbReference>
<reference evidence="2 3" key="1">
    <citation type="submission" date="2016-10" db="EMBL/GenBank/DDBJ databases">
        <title>Draft Genome sequence of Roseomonas sp. strain M3.</title>
        <authorList>
            <person name="Subhash Y."/>
            <person name="Lee S."/>
        </authorList>
    </citation>
    <scope>NUCLEOTIDE SEQUENCE [LARGE SCALE GENOMIC DNA]</scope>
    <source>
        <strain evidence="2 3">M3</strain>
    </source>
</reference>
<name>A0A1V2GWL1_9PROT</name>
<dbReference type="EMBL" id="MLCO01000284">
    <property type="protein sequence ID" value="ONG47320.1"/>
    <property type="molecule type" value="Genomic_DNA"/>
</dbReference>
<sequence length="162" mass="16067">MTVFTEGTEAAAARLLQRLAAEGLTVATAESCTGGLVAAALTAIPGSSASVLAGFVTYSNEAKERMVGVPRAMLEAHGAVSAEVARAMAEGALRASGAELAVSTTGIAGPGGAVPGKPVGLVYLAAARRGRPTEVQRHVFPGDRAAVRAATVAVALAMLDAL</sequence>
<dbReference type="Pfam" id="PF02464">
    <property type="entry name" value="CinA"/>
    <property type="match status" value="1"/>
</dbReference>
<dbReference type="RefSeq" id="WP_076959785.1">
    <property type="nucleotide sequence ID" value="NZ_MLCO01000284.1"/>
</dbReference>
<dbReference type="SUPFAM" id="SSF142433">
    <property type="entry name" value="CinA-like"/>
    <property type="match status" value="1"/>
</dbReference>
<dbReference type="NCBIfam" id="TIGR00199">
    <property type="entry name" value="PncC_domain"/>
    <property type="match status" value="1"/>
</dbReference>
<dbReference type="Gene3D" id="3.90.950.20">
    <property type="entry name" value="CinA-like"/>
    <property type="match status" value="1"/>
</dbReference>
<dbReference type="AlphaFoldDB" id="A0A1V2GWL1"/>
<dbReference type="OrthoDB" id="9801454at2"/>
<proteinExistence type="predicted"/>
<comment type="caution">
    <text evidence="2">The sequence shown here is derived from an EMBL/GenBank/DDBJ whole genome shotgun (WGS) entry which is preliminary data.</text>
</comment>